<dbReference type="Gene3D" id="2.130.10.10">
    <property type="entry name" value="YVTN repeat-like/Quinoprotein amine dehydrogenase"/>
    <property type="match status" value="1"/>
</dbReference>
<dbReference type="InterPro" id="IPR019576">
    <property type="entry name" value="Pyridoxamine_oxidase_dimer_C"/>
</dbReference>
<dbReference type="PROSITE" id="PS50294">
    <property type="entry name" value="WD_REPEATS_REGION"/>
    <property type="match status" value="3"/>
</dbReference>
<evidence type="ECO:0000256" key="3">
    <source>
        <dbReference type="ARBA" id="ARBA00022737"/>
    </source>
</evidence>
<dbReference type="InterPro" id="IPR011576">
    <property type="entry name" value="Pyridox_Oxase_N"/>
</dbReference>
<dbReference type="PROSITE" id="PS01064">
    <property type="entry name" value="PYRIDOX_OXIDASE"/>
    <property type="match status" value="1"/>
</dbReference>
<evidence type="ECO:0000256" key="6">
    <source>
        <dbReference type="SAM" id="MobiDB-lite"/>
    </source>
</evidence>
<name>A0ABR4Q9U2_9CEST</name>
<dbReference type="InterPro" id="IPR001680">
    <property type="entry name" value="WD40_rpt"/>
</dbReference>
<dbReference type="InterPro" id="IPR012349">
    <property type="entry name" value="Split_barrel_FMN-bd"/>
</dbReference>
<feature type="repeat" description="WD" evidence="5">
    <location>
        <begin position="371"/>
        <end position="405"/>
    </location>
</feature>
<evidence type="ECO:0000313" key="11">
    <source>
        <dbReference type="Proteomes" id="UP001651158"/>
    </source>
</evidence>
<dbReference type="InterPro" id="IPR019740">
    <property type="entry name" value="Pyridox_Oxase_CS"/>
</dbReference>
<comment type="subcellular location">
    <subcellularLocation>
        <location evidence="1">Nucleus</location>
    </subcellularLocation>
</comment>
<dbReference type="PROSITE" id="PS50082">
    <property type="entry name" value="WD_REPEATS_2"/>
    <property type="match status" value="3"/>
</dbReference>
<dbReference type="InterPro" id="IPR036322">
    <property type="entry name" value="WD40_repeat_dom_sf"/>
</dbReference>
<evidence type="ECO:0000256" key="4">
    <source>
        <dbReference type="ARBA" id="ARBA00023242"/>
    </source>
</evidence>
<protein>
    <submittedName>
        <fullName evidence="10">Glutamate-rich WD repeat-containing protein 1</fullName>
    </submittedName>
</protein>
<dbReference type="InterPro" id="IPR019775">
    <property type="entry name" value="WD40_repeat_CS"/>
</dbReference>
<reference evidence="10 11" key="1">
    <citation type="journal article" date="2022" name="Front. Cell. Infect. Microbiol.">
        <title>The Genomes of Two Strains of Taenia crassiceps the Animal Model for the Study of Human Cysticercosis.</title>
        <authorList>
            <person name="Bobes R.J."/>
            <person name="Estrada K."/>
            <person name="Rios-Valencia D.G."/>
            <person name="Calderon-Gallegos A."/>
            <person name="de la Torre P."/>
            <person name="Carrero J.C."/>
            <person name="Sanchez-Flores A."/>
            <person name="Laclette J.P."/>
        </authorList>
    </citation>
    <scope>NUCLEOTIDE SEQUENCE [LARGE SCALE GENOMIC DNA]</scope>
    <source>
        <strain evidence="10">WFUcys</strain>
    </source>
</reference>
<evidence type="ECO:0000259" key="7">
    <source>
        <dbReference type="Pfam" id="PF01243"/>
    </source>
</evidence>
<sequence>MPLRPVACCSCGGVGLTSENLRYEEDKQSSTIYLPGQSRPLRDDEELVMDKSAYRMYYHLQVEAPSLSFEPLLDCLGDSREVELNGVDPLTIYLAAGTQAQAAKDNSIIIMRLSNMRSMTTKETKEELNSDSSSDSEIGEDLDSLPEVESAKIFHPMGTINRLRAHKFQDSYLAATWSESAEVNVWNLSRPLLAVNDSAVMAEYTRSHESPTPLFTFKGHKTEGYGLAWSSCSTPFSNLATGDNDGAVFVWQTGPSSWTVSSKPYRGHQGSVEDIQWSPSEPTVFITTSTDRSFCVWDTRSGVRTSAMITVANAHAADVNVASWNAQQSGTLLTGADDGCIRVWDLRMVHRCYGPGGGGGDSALTAYTHSFDFHSSAITSIEWHPLEAGIFVASSEDDTTSLWDIGLEQDAAESEGKRDSNLPVQLLFLHSGQREVRESRWHPQAHNPKVSLVFYWEPLNRQVRIEGQASPLPDMEAEEYFHSRSKKSQISAYVSEQSKPIESDRQILSDFEEAERQFKDCENIPKPKTWIGYAVMPDRMEFWQGQTTRLHDRFLFFRPDDDKPISEFSKPCEEGWYCERLAP</sequence>
<dbReference type="PROSITE" id="PS00678">
    <property type="entry name" value="WD_REPEATS_1"/>
    <property type="match status" value="1"/>
</dbReference>
<evidence type="ECO:0000313" key="10">
    <source>
        <dbReference type="EMBL" id="KAL5106322.1"/>
    </source>
</evidence>
<dbReference type="Gene3D" id="2.30.110.10">
    <property type="entry name" value="Electron Transport, Fmn-binding Protein, Chain A"/>
    <property type="match status" value="1"/>
</dbReference>
<dbReference type="Pfam" id="PF01243">
    <property type="entry name" value="PNPOx_N"/>
    <property type="match status" value="1"/>
</dbReference>
<feature type="repeat" description="WD" evidence="5">
    <location>
        <begin position="312"/>
        <end position="347"/>
    </location>
</feature>
<dbReference type="Pfam" id="PF00400">
    <property type="entry name" value="WD40"/>
    <property type="match status" value="4"/>
</dbReference>
<dbReference type="InterPro" id="IPR051972">
    <property type="entry name" value="Glutamate-rich_WD_repeat"/>
</dbReference>
<feature type="repeat" description="WD" evidence="5">
    <location>
        <begin position="265"/>
        <end position="307"/>
    </location>
</feature>
<feature type="domain" description="Histone-binding protein RBBP4-like N-terminal" evidence="9">
    <location>
        <begin position="44"/>
        <end position="116"/>
    </location>
</feature>
<dbReference type="NCBIfam" id="NF004231">
    <property type="entry name" value="PRK05679.1"/>
    <property type="match status" value="1"/>
</dbReference>
<keyword evidence="4" id="KW-0539">Nucleus</keyword>
<dbReference type="InterPro" id="IPR015943">
    <property type="entry name" value="WD40/YVTN_repeat-like_dom_sf"/>
</dbReference>
<evidence type="ECO:0000256" key="1">
    <source>
        <dbReference type="ARBA" id="ARBA00004123"/>
    </source>
</evidence>
<comment type="caution">
    <text evidence="10">The sequence shown here is derived from an EMBL/GenBank/DDBJ whole genome shotgun (WGS) entry which is preliminary data.</text>
</comment>
<evidence type="ECO:0000256" key="2">
    <source>
        <dbReference type="ARBA" id="ARBA00022574"/>
    </source>
</evidence>
<proteinExistence type="predicted"/>
<feature type="region of interest" description="Disordered" evidence="6">
    <location>
        <begin position="120"/>
        <end position="142"/>
    </location>
</feature>
<dbReference type="PANTHER" id="PTHR45903">
    <property type="entry name" value="GLUTAMATE-RICH WD REPEAT-CONTAINING PROTEIN 1"/>
    <property type="match status" value="1"/>
</dbReference>
<evidence type="ECO:0000259" key="9">
    <source>
        <dbReference type="Pfam" id="PF12265"/>
    </source>
</evidence>
<feature type="domain" description="Pyridoxamine 5'-phosphate oxidase N-terminal" evidence="7">
    <location>
        <begin position="445"/>
        <end position="510"/>
    </location>
</feature>
<organism evidence="10 11">
    <name type="scientific">Taenia crassiceps</name>
    <dbReference type="NCBI Taxonomy" id="6207"/>
    <lineage>
        <taxon>Eukaryota</taxon>
        <taxon>Metazoa</taxon>
        <taxon>Spiralia</taxon>
        <taxon>Lophotrochozoa</taxon>
        <taxon>Platyhelminthes</taxon>
        <taxon>Cestoda</taxon>
        <taxon>Eucestoda</taxon>
        <taxon>Cyclophyllidea</taxon>
        <taxon>Taeniidae</taxon>
        <taxon>Taenia</taxon>
    </lineage>
</organism>
<keyword evidence="2 5" id="KW-0853">WD repeat</keyword>
<feature type="domain" description="Pyridoxine 5'-phosphate oxidase dimerisation C-terminal" evidence="8">
    <location>
        <begin position="530"/>
        <end position="583"/>
    </location>
</feature>
<dbReference type="Pfam" id="PF10590">
    <property type="entry name" value="PNP_phzG_C"/>
    <property type="match status" value="1"/>
</dbReference>
<dbReference type="EMBL" id="JAKROA010000006">
    <property type="protein sequence ID" value="KAL5106322.1"/>
    <property type="molecule type" value="Genomic_DNA"/>
</dbReference>
<keyword evidence="11" id="KW-1185">Reference proteome</keyword>
<accession>A0ABR4Q9U2</accession>
<dbReference type="PANTHER" id="PTHR45903:SF1">
    <property type="entry name" value="GLUTAMATE-RICH WD REPEAT-CONTAINING PROTEIN 1"/>
    <property type="match status" value="1"/>
</dbReference>
<evidence type="ECO:0000259" key="8">
    <source>
        <dbReference type="Pfam" id="PF10590"/>
    </source>
</evidence>
<gene>
    <name evidence="10" type="ORF">TcWFU_007263</name>
</gene>
<dbReference type="SUPFAM" id="SSF50978">
    <property type="entry name" value="WD40 repeat-like"/>
    <property type="match status" value="1"/>
</dbReference>
<dbReference type="SMART" id="SM00320">
    <property type="entry name" value="WD40"/>
    <property type="match status" value="5"/>
</dbReference>
<dbReference type="InterPro" id="IPR022052">
    <property type="entry name" value="Histone-bd_RBBP4-like_N"/>
</dbReference>
<dbReference type="Pfam" id="PF12265">
    <property type="entry name" value="CAF1C_H4-bd"/>
    <property type="match status" value="1"/>
</dbReference>
<dbReference type="Proteomes" id="UP001651158">
    <property type="component" value="Unassembled WGS sequence"/>
</dbReference>
<keyword evidence="3" id="KW-0677">Repeat</keyword>
<dbReference type="SUPFAM" id="SSF50475">
    <property type="entry name" value="FMN-binding split barrel"/>
    <property type="match status" value="1"/>
</dbReference>
<evidence type="ECO:0000256" key="5">
    <source>
        <dbReference type="PROSITE-ProRule" id="PRU00221"/>
    </source>
</evidence>